<reference evidence="4" key="1">
    <citation type="journal article" date="2021" name="Syst. Appl. Microbiol.">
        <title>Roseomonas hellenica sp. nov., isolated from roots of wild-growing Alkanna tinctoria.</title>
        <authorList>
            <person name="Rat A."/>
            <person name="Naranjo H.D."/>
            <person name="Lebbe L."/>
            <person name="Cnockaert M."/>
            <person name="Krigas N."/>
            <person name="Grigoriadou K."/>
            <person name="Maloupa E."/>
            <person name="Willems A."/>
        </authorList>
    </citation>
    <scope>NUCLEOTIDE SEQUENCE [LARGE SCALE GENOMIC DNA]</scope>
    <source>
        <strain evidence="4">LMG 31523</strain>
    </source>
</reference>
<evidence type="ECO:0000313" key="3">
    <source>
        <dbReference type="EMBL" id="MBR0665541.1"/>
    </source>
</evidence>
<sequence length="125" mass="13638">MRQIPRVEPGRATVLVVEDEWLIATQIAHDLQSLDCRVLGPAPSVAVARALLEDEVPRAALLDIRLGRETVFALADLLTDRKVPFAFLTAFTRDDLPPRFADCPLLTKPFGGGALKAEVAALLRP</sequence>
<dbReference type="InterPro" id="IPR011006">
    <property type="entry name" value="CheY-like_superfamily"/>
</dbReference>
<dbReference type="EMBL" id="JAAGBB010000015">
    <property type="protein sequence ID" value="MBR0665541.1"/>
    <property type="molecule type" value="Genomic_DNA"/>
</dbReference>
<name>A0ABS5EZ15_9PROT</name>
<comment type="caution">
    <text evidence="3">The sequence shown here is derived from an EMBL/GenBank/DDBJ whole genome shotgun (WGS) entry which is preliminary data.</text>
</comment>
<dbReference type="InterPro" id="IPR001789">
    <property type="entry name" value="Sig_transdc_resp-reg_receiver"/>
</dbReference>
<dbReference type="SMART" id="SM00448">
    <property type="entry name" value="REC"/>
    <property type="match status" value="1"/>
</dbReference>
<keyword evidence="1" id="KW-0597">Phosphoprotein</keyword>
<accession>A0ABS5EZ15</accession>
<keyword evidence="4" id="KW-1185">Reference proteome</keyword>
<proteinExistence type="predicted"/>
<dbReference type="PROSITE" id="PS50110">
    <property type="entry name" value="RESPONSE_REGULATORY"/>
    <property type="match status" value="1"/>
</dbReference>
<organism evidence="3 4">
    <name type="scientific">Plastoroseomonas hellenica</name>
    <dbReference type="NCBI Taxonomy" id="2687306"/>
    <lineage>
        <taxon>Bacteria</taxon>
        <taxon>Pseudomonadati</taxon>
        <taxon>Pseudomonadota</taxon>
        <taxon>Alphaproteobacteria</taxon>
        <taxon>Acetobacterales</taxon>
        <taxon>Acetobacteraceae</taxon>
        <taxon>Plastoroseomonas</taxon>
    </lineage>
</organism>
<evidence type="ECO:0000256" key="1">
    <source>
        <dbReference type="PROSITE-ProRule" id="PRU00169"/>
    </source>
</evidence>
<evidence type="ECO:0000259" key="2">
    <source>
        <dbReference type="PROSITE" id="PS50110"/>
    </source>
</evidence>
<evidence type="ECO:0000313" key="4">
    <source>
        <dbReference type="Proteomes" id="UP001196870"/>
    </source>
</evidence>
<dbReference type="RefSeq" id="WP_211853206.1">
    <property type="nucleotide sequence ID" value="NZ_JAAGBB010000015.1"/>
</dbReference>
<feature type="modified residue" description="4-aspartylphosphate" evidence="1">
    <location>
        <position position="63"/>
    </location>
</feature>
<dbReference type="SUPFAM" id="SSF52172">
    <property type="entry name" value="CheY-like"/>
    <property type="match status" value="1"/>
</dbReference>
<protein>
    <submittedName>
        <fullName evidence="3">Response regulator</fullName>
    </submittedName>
</protein>
<gene>
    <name evidence="3" type="ORF">GXW71_14360</name>
</gene>
<dbReference type="Gene3D" id="3.40.50.2300">
    <property type="match status" value="1"/>
</dbReference>
<dbReference type="Proteomes" id="UP001196870">
    <property type="component" value="Unassembled WGS sequence"/>
</dbReference>
<feature type="domain" description="Response regulatory" evidence="2">
    <location>
        <begin position="13"/>
        <end position="123"/>
    </location>
</feature>